<reference evidence="1 2" key="1">
    <citation type="submission" date="2017-09" db="EMBL/GenBank/DDBJ databases">
        <title>Large-scale bioinformatics analysis of Bacillus genomes uncovers conserved roles of natural products in bacterial physiology.</title>
        <authorList>
            <consortium name="Agbiome Team Llc"/>
            <person name="Bleich R.M."/>
            <person name="Grubbs K.J."/>
            <person name="Santa Maria K.C."/>
            <person name="Allen S.E."/>
            <person name="Farag S."/>
            <person name="Shank E.A."/>
            <person name="Bowers A."/>
        </authorList>
    </citation>
    <scope>NUCLEOTIDE SEQUENCE [LARGE SCALE GENOMIC DNA]</scope>
    <source>
        <strain evidence="1 2">AFS041711</strain>
    </source>
</reference>
<dbReference type="AlphaFoldDB" id="A0A9X7GTS1"/>
<organism evidence="1 2">
    <name type="scientific">Bacillus cereus</name>
    <dbReference type="NCBI Taxonomy" id="1396"/>
    <lineage>
        <taxon>Bacteria</taxon>
        <taxon>Bacillati</taxon>
        <taxon>Bacillota</taxon>
        <taxon>Bacilli</taxon>
        <taxon>Bacillales</taxon>
        <taxon>Bacillaceae</taxon>
        <taxon>Bacillus</taxon>
        <taxon>Bacillus cereus group</taxon>
    </lineage>
</organism>
<gene>
    <name evidence="1" type="ORF">COC69_26140</name>
</gene>
<evidence type="ECO:0000313" key="2">
    <source>
        <dbReference type="Proteomes" id="UP000224203"/>
    </source>
</evidence>
<comment type="caution">
    <text evidence="1">The sequence shown here is derived from an EMBL/GenBank/DDBJ whole genome shotgun (WGS) entry which is preliminary data.</text>
</comment>
<dbReference type="Proteomes" id="UP000224203">
    <property type="component" value="Unassembled WGS sequence"/>
</dbReference>
<name>A0A9X7GTS1_BACCE</name>
<sequence length="64" mass="7781">MQFQVQAWKDMLTGQKQQVLKQRVIETRNYVVNEQWKALRRRDQRTFQQCAKICRVLDDVLARS</sequence>
<dbReference type="RefSeq" id="WP_098783506.1">
    <property type="nucleotide sequence ID" value="NZ_NULI01000168.1"/>
</dbReference>
<evidence type="ECO:0008006" key="3">
    <source>
        <dbReference type="Google" id="ProtNLM"/>
    </source>
</evidence>
<proteinExistence type="predicted"/>
<dbReference type="EMBL" id="NULI01000168">
    <property type="protein sequence ID" value="PGS69049.1"/>
    <property type="molecule type" value="Genomic_DNA"/>
</dbReference>
<accession>A0A9X7GTS1</accession>
<protein>
    <recommendedName>
        <fullName evidence="3">Transposase</fullName>
    </recommendedName>
</protein>
<evidence type="ECO:0000313" key="1">
    <source>
        <dbReference type="EMBL" id="PGS69049.1"/>
    </source>
</evidence>